<dbReference type="GO" id="GO:0004672">
    <property type="term" value="F:protein kinase activity"/>
    <property type="evidence" value="ECO:0007669"/>
    <property type="project" value="InterPro"/>
</dbReference>
<accession>A0AAI9X4R6</accession>
<dbReference type="InterPro" id="IPR051931">
    <property type="entry name" value="PAK3-like"/>
</dbReference>
<organism evidence="5 6">
    <name type="scientific">Penicillium thymicola</name>
    <dbReference type="NCBI Taxonomy" id="293382"/>
    <lineage>
        <taxon>Eukaryota</taxon>
        <taxon>Fungi</taxon>
        <taxon>Dikarya</taxon>
        <taxon>Ascomycota</taxon>
        <taxon>Pezizomycotina</taxon>
        <taxon>Eurotiomycetes</taxon>
        <taxon>Eurotiomycetidae</taxon>
        <taxon>Eurotiales</taxon>
        <taxon>Aspergillaceae</taxon>
        <taxon>Penicillium</taxon>
    </lineage>
</organism>
<evidence type="ECO:0000313" key="5">
    <source>
        <dbReference type="EMBL" id="KAJ9483840.1"/>
    </source>
</evidence>
<evidence type="ECO:0000313" key="6">
    <source>
        <dbReference type="Proteomes" id="UP001227192"/>
    </source>
</evidence>
<evidence type="ECO:0000256" key="2">
    <source>
        <dbReference type="ARBA" id="ARBA00022741"/>
    </source>
</evidence>
<gene>
    <name evidence="5" type="ORF">VN97_g9552</name>
</gene>
<reference evidence="5" key="2">
    <citation type="journal article" date="2016" name="Fungal Biol.">
        <title>Ochratoxin A production by Penicillium thymicola.</title>
        <authorList>
            <person name="Nguyen H.D.T."/>
            <person name="McMullin D.R."/>
            <person name="Ponomareva E."/>
            <person name="Riley R."/>
            <person name="Pomraning K.R."/>
            <person name="Baker S.E."/>
            <person name="Seifert K.A."/>
        </authorList>
    </citation>
    <scope>NUCLEOTIDE SEQUENCE</scope>
    <source>
        <strain evidence="5">DAOM 180753</strain>
    </source>
</reference>
<dbReference type="Pfam" id="PF00069">
    <property type="entry name" value="Pkinase"/>
    <property type="match status" value="1"/>
</dbReference>
<dbReference type="PROSITE" id="PS50011">
    <property type="entry name" value="PROTEIN_KINASE_DOM"/>
    <property type="match status" value="1"/>
</dbReference>
<reference evidence="5" key="1">
    <citation type="submission" date="2015-06" db="EMBL/GenBank/DDBJ databases">
        <authorList>
            <person name="Nguyen H."/>
        </authorList>
    </citation>
    <scope>NUCLEOTIDE SEQUENCE</scope>
    <source>
        <strain evidence="5">DAOM 180753</strain>
    </source>
</reference>
<dbReference type="EMBL" id="LACB01000392">
    <property type="protein sequence ID" value="KAJ9483840.1"/>
    <property type="molecule type" value="Genomic_DNA"/>
</dbReference>
<sequence>MTQLDLNNPSLTAIAENNPQCQFTNVNRDGLNPKRHGLPHLGHPTLKYSMNWKVDQAGCGWLSLGNYFGYSTVLIKTKTADKKLTSFFKLQVAFHENIVGLVEAFYDSEATHLVYNYYGFAVNLSQVGLTPAVQLSEIDLASICRSILRGLEYIHEQLLIAHGRVDCDNIILCSDGGIKIANIGDSMIDDRPTSMDSDREKVGLLLLQLGDPQRPLYKREDQARAQRIELRLSKYAIHFVEHISSASFSYLFEHAFLQQVQSDSRTWFLIPHYLDTIMHWGVLPQEKER</sequence>
<protein>
    <recommendedName>
        <fullName evidence="4">Protein kinase domain-containing protein</fullName>
    </recommendedName>
</protein>
<dbReference type="Gene3D" id="1.10.510.10">
    <property type="entry name" value="Transferase(Phosphotransferase) domain 1"/>
    <property type="match status" value="1"/>
</dbReference>
<dbReference type="PANTHER" id="PTHR45832:SF22">
    <property type="entry name" value="SERINE_THREONINE-PROTEIN KINASE SAMKA-RELATED"/>
    <property type="match status" value="1"/>
</dbReference>
<dbReference type="InterPro" id="IPR011009">
    <property type="entry name" value="Kinase-like_dom_sf"/>
</dbReference>
<evidence type="ECO:0000256" key="1">
    <source>
        <dbReference type="ARBA" id="ARBA00008874"/>
    </source>
</evidence>
<dbReference type="Proteomes" id="UP001227192">
    <property type="component" value="Unassembled WGS sequence"/>
</dbReference>
<dbReference type="AlphaFoldDB" id="A0AAI9X4R6"/>
<comment type="similarity">
    <text evidence="1">Belongs to the protein kinase superfamily. STE Ser/Thr protein kinase family. STE20 subfamily.</text>
</comment>
<feature type="domain" description="Protein kinase" evidence="4">
    <location>
        <begin position="48"/>
        <end position="289"/>
    </location>
</feature>
<keyword evidence="6" id="KW-1185">Reference proteome</keyword>
<evidence type="ECO:0000259" key="4">
    <source>
        <dbReference type="PROSITE" id="PS50011"/>
    </source>
</evidence>
<dbReference type="GO" id="GO:0005524">
    <property type="term" value="F:ATP binding"/>
    <property type="evidence" value="ECO:0007669"/>
    <property type="project" value="UniProtKB-KW"/>
</dbReference>
<proteinExistence type="inferred from homology"/>
<name>A0AAI9X4R6_PENTH</name>
<keyword evidence="2" id="KW-0547">Nucleotide-binding</keyword>
<keyword evidence="3" id="KW-0067">ATP-binding</keyword>
<dbReference type="PANTHER" id="PTHR45832">
    <property type="entry name" value="SERINE/THREONINE-PROTEIN KINASE SAMKA-RELATED-RELATED"/>
    <property type="match status" value="1"/>
</dbReference>
<dbReference type="InterPro" id="IPR000719">
    <property type="entry name" value="Prot_kinase_dom"/>
</dbReference>
<dbReference type="SUPFAM" id="SSF56112">
    <property type="entry name" value="Protein kinase-like (PK-like)"/>
    <property type="match status" value="1"/>
</dbReference>
<comment type="caution">
    <text evidence="5">The sequence shown here is derived from an EMBL/GenBank/DDBJ whole genome shotgun (WGS) entry which is preliminary data.</text>
</comment>
<evidence type="ECO:0000256" key="3">
    <source>
        <dbReference type="ARBA" id="ARBA00022840"/>
    </source>
</evidence>